<evidence type="ECO:0000256" key="2">
    <source>
        <dbReference type="ARBA" id="ARBA00022748"/>
    </source>
</evidence>
<reference evidence="7 8" key="1">
    <citation type="submission" date="2018-08" db="EMBL/GenBank/DDBJ databases">
        <title>Pallidiluteibacterium maritimus gen. nov., sp. nov., isolated from coastal sediment.</title>
        <authorList>
            <person name="Zhou L.Y."/>
        </authorList>
    </citation>
    <scope>NUCLEOTIDE SEQUENCE [LARGE SCALE GENOMIC DNA]</scope>
    <source>
        <strain evidence="7 8">XSD2</strain>
    </source>
</reference>
<dbReference type="GO" id="GO:0030313">
    <property type="term" value="C:cell envelope"/>
    <property type="evidence" value="ECO:0007669"/>
    <property type="project" value="UniProtKB-SubCell"/>
</dbReference>
<dbReference type="CDD" id="cd02966">
    <property type="entry name" value="TlpA_like_family"/>
    <property type="match status" value="1"/>
</dbReference>
<evidence type="ECO:0000256" key="5">
    <source>
        <dbReference type="SAM" id="Coils"/>
    </source>
</evidence>
<dbReference type="InterPro" id="IPR036249">
    <property type="entry name" value="Thioredoxin-like_sf"/>
</dbReference>
<dbReference type="InterPro" id="IPR000866">
    <property type="entry name" value="AhpC/TSA"/>
</dbReference>
<dbReference type="GO" id="GO:0017004">
    <property type="term" value="P:cytochrome complex assembly"/>
    <property type="evidence" value="ECO:0007669"/>
    <property type="project" value="UniProtKB-KW"/>
</dbReference>
<dbReference type="SUPFAM" id="SSF52833">
    <property type="entry name" value="Thioredoxin-like"/>
    <property type="match status" value="1"/>
</dbReference>
<dbReference type="PANTHER" id="PTHR42852">
    <property type="entry name" value="THIOL:DISULFIDE INTERCHANGE PROTEIN DSBE"/>
    <property type="match status" value="1"/>
</dbReference>
<dbReference type="Pfam" id="PF00578">
    <property type="entry name" value="AhpC-TSA"/>
    <property type="match status" value="1"/>
</dbReference>
<name>A0A399T2H6_9BACT</name>
<evidence type="ECO:0000259" key="6">
    <source>
        <dbReference type="PROSITE" id="PS51352"/>
    </source>
</evidence>
<keyword evidence="4" id="KW-0676">Redox-active center</keyword>
<feature type="coiled-coil region" evidence="5">
    <location>
        <begin position="119"/>
        <end position="146"/>
    </location>
</feature>
<dbReference type="InterPro" id="IPR013766">
    <property type="entry name" value="Thioredoxin_domain"/>
</dbReference>
<evidence type="ECO:0000313" key="7">
    <source>
        <dbReference type="EMBL" id="RIJ48163.1"/>
    </source>
</evidence>
<keyword evidence="5" id="KW-0175">Coiled coil</keyword>
<accession>A0A399T2H6</accession>
<dbReference type="PANTHER" id="PTHR42852:SF6">
    <property type="entry name" value="THIOL:DISULFIDE INTERCHANGE PROTEIN DSBE"/>
    <property type="match status" value="1"/>
</dbReference>
<dbReference type="InterPro" id="IPR025380">
    <property type="entry name" value="DUF4369"/>
</dbReference>
<comment type="subcellular location">
    <subcellularLocation>
        <location evidence="1">Cell envelope</location>
    </subcellularLocation>
</comment>
<protein>
    <submittedName>
        <fullName evidence="7">AhpC/TSA family protein</fullName>
    </submittedName>
</protein>
<proteinExistence type="predicted"/>
<comment type="caution">
    <text evidence="7">The sequence shown here is derived from an EMBL/GenBank/DDBJ whole genome shotgun (WGS) entry which is preliminary data.</text>
</comment>
<dbReference type="PROSITE" id="PS51257">
    <property type="entry name" value="PROKAR_LIPOPROTEIN"/>
    <property type="match status" value="1"/>
</dbReference>
<dbReference type="RefSeq" id="WP_119437893.1">
    <property type="nucleotide sequence ID" value="NZ_QWGR01000005.1"/>
</dbReference>
<dbReference type="GO" id="GO:0016491">
    <property type="term" value="F:oxidoreductase activity"/>
    <property type="evidence" value="ECO:0007669"/>
    <property type="project" value="InterPro"/>
</dbReference>
<evidence type="ECO:0000256" key="1">
    <source>
        <dbReference type="ARBA" id="ARBA00004196"/>
    </source>
</evidence>
<dbReference type="EMBL" id="QWGR01000005">
    <property type="protein sequence ID" value="RIJ48163.1"/>
    <property type="molecule type" value="Genomic_DNA"/>
</dbReference>
<organism evidence="7 8">
    <name type="scientific">Maribellus luteus</name>
    <dbReference type="NCBI Taxonomy" id="2305463"/>
    <lineage>
        <taxon>Bacteria</taxon>
        <taxon>Pseudomonadati</taxon>
        <taxon>Bacteroidota</taxon>
        <taxon>Bacteroidia</taxon>
        <taxon>Marinilabiliales</taxon>
        <taxon>Prolixibacteraceae</taxon>
        <taxon>Maribellus</taxon>
    </lineage>
</organism>
<dbReference type="GO" id="GO:0016209">
    <property type="term" value="F:antioxidant activity"/>
    <property type="evidence" value="ECO:0007669"/>
    <property type="project" value="InterPro"/>
</dbReference>
<keyword evidence="2" id="KW-0201">Cytochrome c-type biogenesis</keyword>
<feature type="domain" description="Thioredoxin" evidence="6">
    <location>
        <begin position="229"/>
        <end position="369"/>
    </location>
</feature>
<dbReference type="OrthoDB" id="9794348at2"/>
<keyword evidence="8" id="KW-1185">Reference proteome</keyword>
<dbReference type="Pfam" id="PF14289">
    <property type="entry name" value="DUF4369"/>
    <property type="match status" value="1"/>
</dbReference>
<dbReference type="Proteomes" id="UP000265926">
    <property type="component" value="Unassembled WGS sequence"/>
</dbReference>
<keyword evidence="3" id="KW-1015">Disulfide bond</keyword>
<dbReference type="Gene3D" id="3.40.30.10">
    <property type="entry name" value="Glutaredoxin"/>
    <property type="match status" value="1"/>
</dbReference>
<evidence type="ECO:0000256" key="3">
    <source>
        <dbReference type="ARBA" id="ARBA00023157"/>
    </source>
</evidence>
<sequence>MKTQLSLFLLLFLLVSCNNDQKTCHLSGVLEDAPDTATLYLADWESRVVSDTVRVLNGAIDYKFQLDHPQKFYLHNQRNQYDFRDRKVVWLEPAEIKISGKYEFLKSLKIEGSAAQTEFENYNSLIATATKQINELKEQIHFKTDAGKKQDTIRIEALETGLSDSIVDFLLKHPDSYVTLYSLHSECFLNPRHLNKTQIAKVYNSLPENLKALKQAVAIKKFAELPEPPRVGDVAPEIVQLTPAGDTLKLSDYRGKYVLLDFWSSSCGACRADFKWMKRIYTQYHFKGFEILAVSGDHVKQRWTGAIAADSVPWQNISDLNGWQNEAFLRYDIRYIPRNFLINPEGIIIKEGLSTEAGANYEIGKLFED</sequence>
<gene>
    <name evidence="7" type="ORF">D1614_10530</name>
</gene>
<dbReference type="AlphaFoldDB" id="A0A399T2H6"/>
<evidence type="ECO:0000256" key="4">
    <source>
        <dbReference type="ARBA" id="ARBA00023284"/>
    </source>
</evidence>
<dbReference type="InterPro" id="IPR050553">
    <property type="entry name" value="Thioredoxin_ResA/DsbE_sf"/>
</dbReference>
<evidence type="ECO:0000313" key="8">
    <source>
        <dbReference type="Proteomes" id="UP000265926"/>
    </source>
</evidence>
<dbReference type="PROSITE" id="PS51352">
    <property type="entry name" value="THIOREDOXIN_2"/>
    <property type="match status" value="1"/>
</dbReference>